<dbReference type="EMBL" id="CP036280">
    <property type="protein sequence ID" value="QDU71066.1"/>
    <property type="molecule type" value="Genomic_DNA"/>
</dbReference>
<reference evidence="1 2" key="1">
    <citation type="submission" date="2019-02" db="EMBL/GenBank/DDBJ databases">
        <title>Deep-cultivation of Planctomycetes and their phenomic and genomic characterization uncovers novel biology.</title>
        <authorList>
            <person name="Wiegand S."/>
            <person name="Jogler M."/>
            <person name="Boedeker C."/>
            <person name="Pinto D."/>
            <person name="Vollmers J."/>
            <person name="Rivas-Marin E."/>
            <person name="Kohn T."/>
            <person name="Peeters S.H."/>
            <person name="Heuer A."/>
            <person name="Rast P."/>
            <person name="Oberbeckmann S."/>
            <person name="Bunk B."/>
            <person name="Jeske O."/>
            <person name="Meyerdierks A."/>
            <person name="Storesund J.E."/>
            <person name="Kallscheuer N."/>
            <person name="Luecker S."/>
            <person name="Lage O.M."/>
            <person name="Pohl T."/>
            <person name="Merkel B.J."/>
            <person name="Hornburger P."/>
            <person name="Mueller R.-W."/>
            <person name="Bruemmer F."/>
            <person name="Labrenz M."/>
            <person name="Spormann A.M."/>
            <person name="Op den Camp H."/>
            <person name="Overmann J."/>
            <person name="Amann R."/>
            <person name="Jetten M.S.M."/>
            <person name="Mascher T."/>
            <person name="Medema M.H."/>
            <person name="Devos D.P."/>
            <person name="Kaster A.-K."/>
            <person name="Ovreas L."/>
            <person name="Rohde M."/>
            <person name="Galperin M.Y."/>
            <person name="Jogler C."/>
        </authorList>
    </citation>
    <scope>NUCLEOTIDE SEQUENCE [LARGE SCALE GENOMIC DNA]</scope>
    <source>
        <strain evidence="1 2">Pan265</strain>
    </source>
</reference>
<dbReference type="OrthoDB" id="262091at2"/>
<proteinExistence type="predicted"/>
<dbReference type="InterPro" id="IPR014284">
    <property type="entry name" value="RNA_pol_sigma-70_dom"/>
</dbReference>
<dbReference type="NCBIfam" id="TIGR02937">
    <property type="entry name" value="sigma70-ECF"/>
    <property type="match status" value="1"/>
</dbReference>
<sequence length="193" mass="22261">MASSHDIVSDPFTVTFIRVKAGQLIKRSDFTSSDFEDLQQDMRLYLLEKAHLFDPDRGNLESFVTKAVNSCVGMILRRQDRLKRREEKKAVSLEGTMVEHEHEITALGDVLLEDDGQRRTRACPKSGIEHFELNEAVEHVMNKLDPDDRDLLLSISEHGLKETARRRGVSWRQITNTRDRLRKEFEKAGLGRD</sequence>
<accession>A0A518BVQ9</accession>
<evidence type="ECO:0000313" key="2">
    <source>
        <dbReference type="Proteomes" id="UP000320386"/>
    </source>
</evidence>
<name>A0A518BVQ9_9BACT</name>
<dbReference type="InterPro" id="IPR013325">
    <property type="entry name" value="RNA_pol_sigma_r2"/>
</dbReference>
<organism evidence="1 2">
    <name type="scientific">Mucisphaera calidilacus</name>
    <dbReference type="NCBI Taxonomy" id="2527982"/>
    <lineage>
        <taxon>Bacteria</taxon>
        <taxon>Pseudomonadati</taxon>
        <taxon>Planctomycetota</taxon>
        <taxon>Phycisphaerae</taxon>
        <taxon>Phycisphaerales</taxon>
        <taxon>Phycisphaeraceae</taxon>
        <taxon>Mucisphaera</taxon>
    </lineage>
</organism>
<dbReference type="GO" id="GO:0003700">
    <property type="term" value="F:DNA-binding transcription factor activity"/>
    <property type="evidence" value="ECO:0007669"/>
    <property type="project" value="InterPro"/>
</dbReference>
<protein>
    <submittedName>
        <fullName evidence="1">Uncharacterized protein</fullName>
    </submittedName>
</protein>
<keyword evidence="2" id="KW-1185">Reference proteome</keyword>
<gene>
    <name evidence="1" type="ORF">Pan265_09110</name>
</gene>
<dbReference type="GO" id="GO:0006352">
    <property type="term" value="P:DNA-templated transcription initiation"/>
    <property type="evidence" value="ECO:0007669"/>
    <property type="project" value="InterPro"/>
</dbReference>
<dbReference type="AlphaFoldDB" id="A0A518BVQ9"/>
<dbReference type="RefSeq" id="WP_145445207.1">
    <property type="nucleotide sequence ID" value="NZ_CP036280.1"/>
</dbReference>
<evidence type="ECO:0000313" key="1">
    <source>
        <dbReference type="EMBL" id="QDU71066.1"/>
    </source>
</evidence>
<dbReference type="SUPFAM" id="SSF88946">
    <property type="entry name" value="Sigma2 domain of RNA polymerase sigma factors"/>
    <property type="match status" value="1"/>
</dbReference>
<dbReference type="Proteomes" id="UP000320386">
    <property type="component" value="Chromosome"/>
</dbReference>
<dbReference type="KEGG" id="mcad:Pan265_09110"/>